<gene>
    <name evidence="5" type="ORF">GRQ65_21285</name>
</gene>
<feature type="domain" description="AMP-dependent synthetase/ligase" evidence="3">
    <location>
        <begin position="9"/>
        <end position="362"/>
    </location>
</feature>
<proteinExistence type="inferred from homology"/>
<dbReference type="InterPro" id="IPR025110">
    <property type="entry name" value="AMP-bd_C"/>
</dbReference>
<keyword evidence="6" id="KW-1185">Reference proteome</keyword>
<evidence type="ECO:0000259" key="3">
    <source>
        <dbReference type="Pfam" id="PF00501"/>
    </source>
</evidence>
<dbReference type="PANTHER" id="PTHR43201:SF5">
    <property type="entry name" value="MEDIUM-CHAIN ACYL-COA LIGASE ACSF2, MITOCHONDRIAL"/>
    <property type="match status" value="1"/>
</dbReference>
<comment type="similarity">
    <text evidence="1">Belongs to the ATP-dependent AMP-binding enzyme family.</text>
</comment>
<evidence type="ECO:0000259" key="4">
    <source>
        <dbReference type="Pfam" id="PF13193"/>
    </source>
</evidence>
<dbReference type="SUPFAM" id="SSF56801">
    <property type="entry name" value="Acetyl-CoA synthetase-like"/>
    <property type="match status" value="1"/>
</dbReference>
<evidence type="ECO:0000313" key="6">
    <source>
        <dbReference type="Proteomes" id="UP000473325"/>
    </source>
</evidence>
<dbReference type="GO" id="GO:0031956">
    <property type="term" value="F:medium-chain fatty acid-CoA ligase activity"/>
    <property type="evidence" value="ECO:0007669"/>
    <property type="project" value="TreeGrafter"/>
</dbReference>
<accession>A0A6L7F4D0</accession>
<dbReference type="Pfam" id="PF00501">
    <property type="entry name" value="AMP-binding"/>
    <property type="match status" value="1"/>
</dbReference>
<evidence type="ECO:0000256" key="2">
    <source>
        <dbReference type="ARBA" id="ARBA00022598"/>
    </source>
</evidence>
<reference evidence="5 6" key="1">
    <citation type="submission" date="2019-12" db="EMBL/GenBank/DDBJ databases">
        <authorList>
            <person name="Kun Z."/>
        </authorList>
    </citation>
    <scope>NUCLEOTIDE SEQUENCE [LARGE SCALE GENOMIC DNA]</scope>
    <source>
        <strain evidence="5 6">YIM 123512</strain>
    </source>
</reference>
<dbReference type="RefSeq" id="WP_160880013.1">
    <property type="nucleotide sequence ID" value="NZ_WUEK01000017.1"/>
</dbReference>
<dbReference type="InterPro" id="IPR000873">
    <property type="entry name" value="AMP-dep_synth/lig_dom"/>
</dbReference>
<dbReference type="Gene3D" id="3.30.300.30">
    <property type="match status" value="1"/>
</dbReference>
<name>A0A6L7F4D0_9ACTN</name>
<comment type="caution">
    <text evidence="5">The sequence shown here is derived from an EMBL/GenBank/DDBJ whole genome shotgun (WGS) entry which is preliminary data.</text>
</comment>
<dbReference type="Pfam" id="PF13193">
    <property type="entry name" value="AMP-binding_C"/>
    <property type="match status" value="1"/>
</dbReference>
<feature type="domain" description="AMP-binding enzyme C-terminal" evidence="4">
    <location>
        <begin position="412"/>
        <end position="485"/>
    </location>
</feature>
<dbReference type="Gene3D" id="3.40.50.12780">
    <property type="entry name" value="N-terminal domain of ligase-like"/>
    <property type="match status" value="1"/>
</dbReference>
<dbReference type="PROSITE" id="PS00455">
    <property type="entry name" value="AMP_BINDING"/>
    <property type="match status" value="1"/>
</dbReference>
<evidence type="ECO:0000313" key="5">
    <source>
        <dbReference type="EMBL" id="MXG92082.1"/>
    </source>
</evidence>
<dbReference type="InterPro" id="IPR045851">
    <property type="entry name" value="AMP-bd_C_sf"/>
</dbReference>
<dbReference type="GO" id="GO:0006631">
    <property type="term" value="P:fatty acid metabolic process"/>
    <property type="evidence" value="ECO:0007669"/>
    <property type="project" value="TreeGrafter"/>
</dbReference>
<dbReference type="InterPro" id="IPR020845">
    <property type="entry name" value="AMP-binding_CS"/>
</dbReference>
<organism evidence="5 6">
    <name type="scientific">Nocardioides flavescens</name>
    <dbReference type="NCBI Taxonomy" id="2691959"/>
    <lineage>
        <taxon>Bacteria</taxon>
        <taxon>Bacillati</taxon>
        <taxon>Actinomycetota</taxon>
        <taxon>Actinomycetes</taxon>
        <taxon>Propionibacteriales</taxon>
        <taxon>Nocardioidaceae</taxon>
        <taxon>Nocardioides</taxon>
    </lineage>
</organism>
<dbReference type="InterPro" id="IPR042099">
    <property type="entry name" value="ANL_N_sf"/>
</dbReference>
<dbReference type="Proteomes" id="UP000473325">
    <property type="component" value="Unassembled WGS sequence"/>
</dbReference>
<dbReference type="PANTHER" id="PTHR43201">
    <property type="entry name" value="ACYL-COA SYNTHETASE"/>
    <property type="match status" value="1"/>
</dbReference>
<sequence length="500" mass="52721">MAHRSRDGAFRDGVSARTHGESHARVLALAWALVERGIGPGDRVALVVESTADAVEAYLAVNVAGATAVQVNDRLQVAEVAEILDAVTPRAVVHTAGHGPRLELLLTGSGLDIVSIGGAVSGTTIDVASLPVVPGASVPRVAVDPDAPSVIGFTSGTTGLPKGVVHTHAGIGRIVRHMPSHDGFRWGSRCAMTGTLAFAAGIWGVVLPHLYVGGEISWMAGLPAEEWVDRMVRERSTFTYAPTPLFGSFADAVRARPEVLESLEVVLHSGSAATREATESLVDAVGGRFTETYGMTETGAPVTTTVPDDWAPWSQADDVLSSAGRVLPMARVLVLGADGAEAAPGEVGDLVVDSPFVFDGYWNDPEQTAETLRDGLLHTGDRGRVDDAGYVYVSGRSKDMIVTGGMNVYPAEVERVLAQADGVADVAVFGVGHERWGETVAAAVVARPGRTLDVDAVLAFARERLAGYKKPTVVHVVDELPRNTNLKVRKDVLRERYDPS</sequence>
<dbReference type="EMBL" id="WUEK01000017">
    <property type="protein sequence ID" value="MXG92082.1"/>
    <property type="molecule type" value="Genomic_DNA"/>
</dbReference>
<keyword evidence="2" id="KW-0436">Ligase</keyword>
<evidence type="ECO:0000256" key="1">
    <source>
        <dbReference type="ARBA" id="ARBA00006432"/>
    </source>
</evidence>
<protein>
    <submittedName>
        <fullName evidence="5">AMP-binding protein</fullName>
    </submittedName>
</protein>
<dbReference type="AlphaFoldDB" id="A0A6L7F4D0"/>